<dbReference type="EMBL" id="FOCT01000007">
    <property type="protein sequence ID" value="SEN78834.1"/>
    <property type="molecule type" value="Genomic_DNA"/>
</dbReference>
<organism evidence="1 2">
    <name type="scientific">Nitrosospira multiformis</name>
    <dbReference type="NCBI Taxonomy" id="1231"/>
    <lineage>
        <taxon>Bacteria</taxon>
        <taxon>Pseudomonadati</taxon>
        <taxon>Pseudomonadota</taxon>
        <taxon>Betaproteobacteria</taxon>
        <taxon>Nitrosomonadales</taxon>
        <taxon>Nitrosomonadaceae</taxon>
        <taxon>Nitrosospira</taxon>
    </lineage>
</organism>
<dbReference type="Proteomes" id="UP000183898">
    <property type="component" value="Unassembled WGS sequence"/>
</dbReference>
<dbReference type="AlphaFoldDB" id="A0A1H8JDF2"/>
<accession>A0A1H8JDF2</accession>
<gene>
    <name evidence="1" type="ORF">SAMN05216404_10746</name>
</gene>
<proteinExistence type="predicted"/>
<evidence type="ECO:0000313" key="1">
    <source>
        <dbReference type="EMBL" id="SEN78834.1"/>
    </source>
</evidence>
<sequence>MMTGQVARRFYQSGKTRSLLHESERAVKWLQTDCYARTASGGHL</sequence>
<protein>
    <submittedName>
        <fullName evidence="1">Uncharacterized protein</fullName>
    </submittedName>
</protein>
<name>A0A1H8JDF2_9PROT</name>
<evidence type="ECO:0000313" key="2">
    <source>
        <dbReference type="Proteomes" id="UP000183898"/>
    </source>
</evidence>
<reference evidence="1 2" key="1">
    <citation type="submission" date="2016-10" db="EMBL/GenBank/DDBJ databases">
        <authorList>
            <person name="de Groot N.N."/>
        </authorList>
    </citation>
    <scope>NUCLEOTIDE SEQUENCE [LARGE SCALE GENOMIC DNA]</scope>
    <source>
        <strain evidence="1 2">Nl18</strain>
    </source>
</reference>